<name>A0ABT8SLC6_9CAUL</name>
<dbReference type="Gene3D" id="3.40.50.150">
    <property type="entry name" value="Vaccinia Virus protein VP39"/>
    <property type="match status" value="1"/>
</dbReference>
<evidence type="ECO:0000313" key="3">
    <source>
        <dbReference type="Proteomes" id="UP001169063"/>
    </source>
</evidence>
<dbReference type="EMBL" id="JAUKTR010000003">
    <property type="protein sequence ID" value="MDO1559352.1"/>
    <property type="molecule type" value="Genomic_DNA"/>
</dbReference>
<feature type="domain" description="Methyltransferase type 11" evidence="1">
    <location>
        <begin position="80"/>
        <end position="128"/>
    </location>
</feature>
<dbReference type="InterPro" id="IPR013216">
    <property type="entry name" value="Methyltransf_11"/>
</dbReference>
<reference evidence="2" key="1">
    <citation type="submission" date="2023-07" db="EMBL/GenBank/DDBJ databases">
        <title>Brevundimonas soil sp. nov., isolated from the soil of chemical plant.</title>
        <authorList>
            <person name="Wu N."/>
        </authorList>
    </citation>
    <scope>NUCLEOTIDE SEQUENCE</scope>
    <source>
        <strain evidence="2">XZ-24</strain>
    </source>
</reference>
<proteinExistence type="predicted"/>
<evidence type="ECO:0000313" key="2">
    <source>
        <dbReference type="EMBL" id="MDO1559352.1"/>
    </source>
</evidence>
<dbReference type="SUPFAM" id="SSF53335">
    <property type="entry name" value="S-adenosyl-L-methionine-dependent methyltransferases"/>
    <property type="match status" value="1"/>
</dbReference>
<dbReference type="RefSeq" id="WP_302109786.1">
    <property type="nucleotide sequence ID" value="NZ_JAUKTR010000003.1"/>
</dbReference>
<comment type="caution">
    <text evidence="2">The sequence shown here is derived from an EMBL/GenBank/DDBJ whole genome shotgun (WGS) entry which is preliminary data.</text>
</comment>
<dbReference type="InterPro" id="IPR029063">
    <property type="entry name" value="SAM-dependent_MTases_sf"/>
</dbReference>
<dbReference type="Proteomes" id="UP001169063">
    <property type="component" value="Unassembled WGS sequence"/>
</dbReference>
<organism evidence="2 3">
    <name type="scientific">Peiella sedimenti</name>
    <dbReference type="NCBI Taxonomy" id="3061083"/>
    <lineage>
        <taxon>Bacteria</taxon>
        <taxon>Pseudomonadati</taxon>
        <taxon>Pseudomonadota</taxon>
        <taxon>Alphaproteobacteria</taxon>
        <taxon>Caulobacterales</taxon>
        <taxon>Caulobacteraceae</taxon>
        <taxon>Peiella</taxon>
    </lineage>
</organism>
<gene>
    <name evidence="2" type="ORF">Q0812_07915</name>
</gene>
<dbReference type="Pfam" id="PF08241">
    <property type="entry name" value="Methyltransf_11"/>
    <property type="match status" value="1"/>
</dbReference>
<protein>
    <submittedName>
        <fullName evidence="2">Methyltransferase domain-containing protein</fullName>
    </submittedName>
</protein>
<accession>A0ABT8SLC6</accession>
<keyword evidence="2" id="KW-0489">Methyltransferase</keyword>
<keyword evidence="3" id="KW-1185">Reference proteome</keyword>
<sequence length="250" mass="26376">MARDVRDLRQFYAGPLGRSANAILSGKLAEAWGACSGLDVLGVGYAGPLLNGLVATRRSVWLATGVDEINPWPARGKNRVCLGQGAAMPFADASFDRVLLVHALEDSEDPAALLAQACRVMSGAGRMMIVAAARGGFWARSEATPFGSGRPFSRRQLERLLRDVELEPTAWSQALYMPPVTRLAGWAEGIEQVGSALAPGLAGVLLMEAVKRPYLAPARVAKARKPVLAAPVLAPQPAGRSGLGANRESP</sequence>
<evidence type="ECO:0000259" key="1">
    <source>
        <dbReference type="Pfam" id="PF08241"/>
    </source>
</evidence>
<keyword evidence="2" id="KW-0808">Transferase</keyword>
<dbReference type="GO" id="GO:0008168">
    <property type="term" value="F:methyltransferase activity"/>
    <property type="evidence" value="ECO:0007669"/>
    <property type="project" value="UniProtKB-KW"/>
</dbReference>
<dbReference type="GO" id="GO:0032259">
    <property type="term" value="P:methylation"/>
    <property type="evidence" value="ECO:0007669"/>
    <property type="project" value="UniProtKB-KW"/>
</dbReference>